<accession>A0AAD9K4R0</accession>
<evidence type="ECO:0000313" key="2">
    <source>
        <dbReference type="Proteomes" id="UP001209878"/>
    </source>
</evidence>
<sequence length="100" mass="11099">MVRFYCRLSHVFRFVSIDACLRLQSTAACFAAVERNACFLLFQQQRIWLLSTVGRVPCAADSSGFSRCLPLNVGRVLRRTTCIAVVNSNASPGMCLSLHV</sequence>
<evidence type="ECO:0000313" key="1">
    <source>
        <dbReference type="EMBL" id="KAK2164802.1"/>
    </source>
</evidence>
<proteinExistence type="predicted"/>
<dbReference type="Proteomes" id="UP001209878">
    <property type="component" value="Unassembled WGS sequence"/>
</dbReference>
<organism evidence="1 2">
    <name type="scientific">Ridgeia piscesae</name>
    <name type="common">Tubeworm</name>
    <dbReference type="NCBI Taxonomy" id="27915"/>
    <lineage>
        <taxon>Eukaryota</taxon>
        <taxon>Metazoa</taxon>
        <taxon>Spiralia</taxon>
        <taxon>Lophotrochozoa</taxon>
        <taxon>Annelida</taxon>
        <taxon>Polychaeta</taxon>
        <taxon>Sedentaria</taxon>
        <taxon>Canalipalpata</taxon>
        <taxon>Sabellida</taxon>
        <taxon>Siboglinidae</taxon>
        <taxon>Ridgeia</taxon>
    </lineage>
</organism>
<dbReference type="AlphaFoldDB" id="A0AAD9K4R0"/>
<reference evidence="1" key="1">
    <citation type="journal article" date="2023" name="Mol. Biol. Evol.">
        <title>Third-Generation Sequencing Reveals the Adaptive Role of the Epigenome in Three Deep-Sea Polychaetes.</title>
        <authorList>
            <person name="Perez M."/>
            <person name="Aroh O."/>
            <person name="Sun Y."/>
            <person name="Lan Y."/>
            <person name="Juniper S.K."/>
            <person name="Young C.R."/>
            <person name="Angers B."/>
            <person name="Qian P.Y."/>
        </authorList>
    </citation>
    <scope>NUCLEOTIDE SEQUENCE</scope>
    <source>
        <strain evidence="1">R07B-5</strain>
    </source>
</reference>
<dbReference type="EMBL" id="JAODUO010001394">
    <property type="protein sequence ID" value="KAK2164802.1"/>
    <property type="molecule type" value="Genomic_DNA"/>
</dbReference>
<keyword evidence="2" id="KW-1185">Reference proteome</keyword>
<gene>
    <name evidence="1" type="ORF">NP493_1397g00000</name>
</gene>
<protein>
    <submittedName>
        <fullName evidence="1">Uncharacterized protein</fullName>
    </submittedName>
</protein>
<comment type="caution">
    <text evidence="1">The sequence shown here is derived from an EMBL/GenBank/DDBJ whole genome shotgun (WGS) entry which is preliminary data.</text>
</comment>
<name>A0AAD9K4R0_RIDPI</name>